<proteinExistence type="predicted"/>
<organism evidence="1">
    <name type="scientific">Anopheles darlingi</name>
    <name type="common">Mosquito</name>
    <dbReference type="NCBI Taxonomy" id="43151"/>
    <lineage>
        <taxon>Eukaryota</taxon>
        <taxon>Metazoa</taxon>
        <taxon>Ecdysozoa</taxon>
        <taxon>Arthropoda</taxon>
        <taxon>Hexapoda</taxon>
        <taxon>Insecta</taxon>
        <taxon>Pterygota</taxon>
        <taxon>Neoptera</taxon>
        <taxon>Endopterygota</taxon>
        <taxon>Diptera</taxon>
        <taxon>Nematocera</taxon>
        <taxon>Culicoidea</taxon>
        <taxon>Culicidae</taxon>
        <taxon>Anophelinae</taxon>
        <taxon>Anopheles</taxon>
    </lineage>
</organism>
<accession>A0A2M4D084</accession>
<name>A0A2M4D084_ANODA</name>
<dbReference type="AlphaFoldDB" id="A0A2M4D084"/>
<evidence type="ECO:0000313" key="1">
    <source>
        <dbReference type="EMBL" id="MBW70967.1"/>
    </source>
</evidence>
<sequence length="109" mass="12706">MAARSDLLATNTRTLLFFFVFLFPFLFCRGQKHGMRQLLQHDRSGTACGRRRSAVARGMLQVFCLRRTTVELVFREGWFTVLPRRSLVQVWGSLPAVRTDNLWPRDGCW</sequence>
<protein>
    <submittedName>
        <fullName evidence="1">Putative secreted protein</fullName>
    </submittedName>
</protein>
<reference evidence="1" key="1">
    <citation type="submission" date="2018-01" db="EMBL/GenBank/DDBJ databases">
        <title>An insight into the sialome of Amazonian anophelines.</title>
        <authorList>
            <person name="Ribeiro J.M."/>
            <person name="Scarpassa V."/>
            <person name="Calvo E."/>
        </authorList>
    </citation>
    <scope>NUCLEOTIDE SEQUENCE</scope>
</reference>
<dbReference type="EMBL" id="GGFL01006789">
    <property type="protein sequence ID" value="MBW70967.1"/>
    <property type="molecule type" value="Transcribed_RNA"/>
</dbReference>